<reference evidence="1" key="1">
    <citation type="journal article" date="2015" name="Nature">
        <title>Complex archaea that bridge the gap between prokaryotes and eukaryotes.</title>
        <authorList>
            <person name="Spang A."/>
            <person name="Saw J.H."/>
            <person name="Jorgensen S.L."/>
            <person name="Zaremba-Niedzwiedzka K."/>
            <person name="Martijn J."/>
            <person name="Lind A.E."/>
            <person name="van Eijk R."/>
            <person name="Schleper C."/>
            <person name="Guy L."/>
            <person name="Ettema T.J."/>
        </authorList>
    </citation>
    <scope>NUCLEOTIDE SEQUENCE</scope>
</reference>
<organism evidence="1">
    <name type="scientific">marine sediment metagenome</name>
    <dbReference type="NCBI Taxonomy" id="412755"/>
    <lineage>
        <taxon>unclassified sequences</taxon>
        <taxon>metagenomes</taxon>
        <taxon>ecological metagenomes</taxon>
    </lineage>
</organism>
<evidence type="ECO:0000313" key="1">
    <source>
        <dbReference type="EMBL" id="KKK59066.1"/>
    </source>
</evidence>
<dbReference type="SFLD" id="SFLDS00029">
    <property type="entry name" value="Radical_SAM"/>
    <property type="match status" value="1"/>
</dbReference>
<proteinExistence type="predicted"/>
<evidence type="ECO:0008006" key="2">
    <source>
        <dbReference type="Google" id="ProtNLM"/>
    </source>
</evidence>
<name>A0A0F8ZGC8_9ZZZZ</name>
<protein>
    <recommendedName>
        <fullName evidence="2">Radical SAM core domain-containing protein</fullName>
    </recommendedName>
</protein>
<dbReference type="AlphaFoldDB" id="A0A0F8ZGC8"/>
<sequence>MSISIPLARIGPVQKKDIARSGLEKFDEYGRTCTVWKDGPMSSDIGDITPQILEDRYGVSWEHWNRQYIVQVRCCPFVCPYCYIDNLSEGEDVSVSEMVQWYKNFKGGVLDLNVFHLMGGCPGAYAHRWSALRKELDRVGFRDTVLLTDVILVEHLCYGVKPWLHIPPRTLVMVCIKGTSFANFQANTDRNLFMTAMSELSHYVELPDVRFTLIAPNPEDVETVEELVGKYRLSVLTVKEYEVVKWRKEQRLKGLKR</sequence>
<accession>A0A0F8ZGC8</accession>
<dbReference type="InterPro" id="IPR007197">
    <property type="entry name" value="rSAM"/>
</dbReference>
<dbReference type="EMBL" id="LAZR01063659">
    <property type="protein sequence ID" value="KKK59066.1"/>
    <property type="molecule type" value="Genomic_DNA"/>
</dbReference>
<comment type="caution">
    <text evidence="1">The sequence shown here is derived from an EMBL/GenBank/DDBJ whole genome shotgun (WGS) entry which is preliminary data.</text>
</comment>
<dbReference type="GO" id="GO:0051536">
    <property type="term" value="F:iron-sulfur cluster binding"/>
    <property type="evidence" value="ECO:0007669"/>
    <property type="project" value="InterPro"/>
</dbReference>
<gene>
    <name evidence="1" type="ORF">LCGC14_3038100</name>
</gene>
<dbReference type="GO" id="GO:0003824">
    <property type="term" value="F:catalytic activity"/>
    <property type="evidence" value="ECO:0007669"/>
    <property type="project" value="InterPro"/>
</dbReference>